<evidence type="ECO:0000256" key="1">
    <source>
        <dbReference type="SAM" id="Phobius"/>
    </source>
</evidence>
<keyword evidence="1" id="KW-0472">Membrane</keyword>
<feature type="transmembrane region" description="Helical" evidence="1">
    <location>
        <begin position="62"/>
        <end position="87"/>
    </location>
</feature>
<feature type="transmembrane region" description="Helical" evidence="1">
    <location>
        <begin position="267"/>
        <end position="286"/>
    </location>
</feature>
<reference evidence="2" key="1">
    <citation type="submission" date="2013-11" db="EMBL/GenBank/DDBJ databases">
        <title>Comparative genomics of Ignicoccus.</title>
        <authorList>
            <person name="Podar M."/>
        </authorList>
    </citation>
    <scope>NUCLEOTIDE SEQUENCE</scope>
    <source>
        <strain evidence="2">DSM 13166</strain>
    </source>
</reference>
<dbReference type="Proteomes" id="UP001063698">
    <property type="component" value="Chromosome"/>
</dbReference>
<evidence type="ECO:0000313" key="3">
    <source>
        <dbReference type="Proteomes" id="UP001063698"/>
    </source>
</evidence>
<evidence type="ECO:0000313" key="2">
    <source>
        <dbReference type="EMBL" id="UXD22691.1"/>
    </source>
</evidence>
<feature type="transmembrane region" description="Helical" evidence="1">
    <location>
        <begin position="163"/>
        <end position="193"/>
    </location>
</feature>
<keyword evidence="3" id="KW-1185">Reference proteome</keyword>
<protein>
    <submittedName>
        <fullName evidence="2">Uncharacterized protein</fullName>
    </submittedName>
</protein>
<sequence length="350" mass="40524">MLPHSNLLKRVLATIADSMVDFFTEGSPKIRGVALRAYLLLPLFYVFTMIRDYIVLGDLSRWLTNLGVVLVVFIGILLLGPPFSALIKRNGEYRSLEHTLVTFIKEMLLKTPRVNVWFEYSWMMTIIALLTYFSLAIVPSLVYPTSTMHIALTSWNAPLTKKIPYLILEFGICAPIMFTYWSALLVPLVYIALTGMVYAEELKRTTSSLTSTYLARINKLIYALRSFDEYVMKRICAFLRRMFMFILLYSISTIAISYVISIQFKRIPLLLPGYVTQMIFIIALWIEAYYNMALMLSEVYNELHRNFSVLPLRALKNPFMAPEELKSYLKARVSSPLLLCFRKSLREEKR</sequence>
<feature type="transmembrane region" description="Helical" evidence="1">
    <location>
        <begin position="120"/>
        <end position="143"/>
    </location>
</feature>
<proteinExistence type="predicted"/>
<keyword evidence="1" id="KW-0812">Transmembrane</keyword>
<organism evidence="2 3">
    <name type="scientific">Ignicoccus pacificus DSM 13166</name>
    <dbReference type="NCBI Taxonomy" id="940294"/>
    <lineage>
        <taxon>Archaea</taxon>
        <taxon>Thermoproteota</taxon>
        <taxon>Thermoprotei</taxon>
        <taxon>Desulfurococcales</taxon>
        <taxon>Desulfurococcaceae</taxon>
        <taxon>Ignicoccus</taxon>
    </lineage>
</organism>
<gene>
    <name evidence="2" type="ORF">IPA_07405</name>
</gene>
<dbReference type="KEGG" id="ipc:IPA_07405"/>
<name>A0A977KCT6_9CREN</name>
<dbReference type="AlphaFoldDB" id="A0A977KCT6"/>
<accession>A0A977KCT6</accession>
<keyword evidence="1" id="KW-1133">Transmembrane helix</keyword>
<feature type="transmembrane region" description="Helical" evidence="1">
    <location>
        <begin position="242"/>
        <end position="261"/>
    </location>
</feature>
<dbReference type="EMBL" id="CP006868">
    <property type="protein sequence ID" value="UXD22691.1"/>
    <property type="molecule type" value="Genomic_DNA"/>
</dbReference>
<feature type="transmembrane region" description="Helical" evidence="1">
    <location>
        <begin position="37"/>
        <end position="56"/>
    </location>
</feature>